<organism evidence="5 6">
    <name type="scientific">Oceanicola granulosus (strain ATCC BAA-861 / DSM 15982 / KCTC 12143 / HTCC2516)</name>
    <dbReference type="NCBI Taxonomy" id="314256"/>
    <lineage>
        <taxon>Bacteria</taxon>
        <taxon>Pseudomonadati</taxon>
        <taxon>Pseudomonadota</taxon>
        <taxon>Alphaproteobacteria</taxon>
        <taxon>Rhodobacterales</taxon>
        <taxon>Roseobacteraceae</taxon>
        <taxon>Oceanicola</taxon>
    </lineage>
</organism>
<evidence type="ECO:0000313" key="5">
    <source>
        <dbReference type="EMBL" id="EAR52539.1"/>
    </source>
</evidence>
<gene>
    <name evidence="5" type="ORF">OG2516_05508</name>
</gene>
<dbReference type="SUPFAM" id="SSF51445">
    <property type="entry name" value="(Trans)glycosidases"/>
    <property type="match status" value="1"/>
</dbReference>
<dbReference type="GO" id="GO:0005980">
    <property type="term" value="P:glycogen catabolic process"/>
    <property type="evidence" value="ECO:0007669"/>
    <property type="project" value="InterPro"/>
</dbReference>
<keyword evidence="6" id="KW-1185">Reference proteome</keyword>
<dbReference type="AlphaFoldDB" id="Q2CIQ0"/>
<comment type="caution">
    <text evidence="5">The sequence shown here is derived from an EMBL/GenBank/DDBJ whole genome shotgun (WGS) entry which is preliminary data.</text>
</comment>
<dbReference type="Pfam" id="PF02922">
    <property type="entry name" value="CBM_48"/>
    <property type="match status" value="1"/>
</dbReference>
<keyword evidence="3" id="KW-0326">Glycosidase</keyword>
<dbReference type="Gene3D" id="3.20.20.80">
    <property type="entry name" value="Glycosidases"/>
    <property type="match status" value="1"/>
</dbReference>
<evidence type="ECO:0000256" key="3">
    <source>
        <dbReference type="ARBA" id="ARBA00023295"/>
    </source>
</evidence>
<sequence length="702" mass="79195">MHNMDAPAAITNRPILAGSDVPLGATWDGSGTNFALFSAHATKVELCLFDNRGRREIERIELPEFTHQVWHGYLPDVRPGQLYGYRVHGPYAPEAGHRFNPNKLLLDPYALQHKGDLRWHDSLFGYKLNHDKADLSFDRRDSAFVMPKCVVVDTAHTWGGDIRPDVPWGRTVVYEAHVGGMTMGHDGIEQPLRGTFEGLADPRVIDHLVSLGVTSLELLPVQAFYDEGYLTEKNLVNWWGYSTLGFFAPAPRYLTPDGSLHEFKLMVRRLHEAGIEVIMDVVYNHTAEGSERGPTLSFRGIDNASYYTLADDPRYYFDTTGCGNSLNLRNSRVLQMVMDSLRYWVEECHVDGFRFDLATTLGRDRDHYSEHAIFLEAVRQDPILAGVKLIAEPWDTGPNGYQVGNFPPGWAEWNDSYRDTTRAYWKGDSGTLPKLASKLLGSADTFNHAGRRPWASVNFITAHDGFTLMDLVSYNDKHNEANGEDNRDGHSHNLSWNCGVEGETDDPGITALRDRQRRNLMATLLFSQGTPMLLMGDERGRSQGGNNNAYCQPGEMNWFGWEASERDEAFERFVRGLVRIRKTKGLFLAERYLHSGADARHNRFAKWLRPDGQRMEEGDWDNGISKAVGLLMHEHDTFLYMVLNASETDLDVYLPGGDKRRWSKLVDTLEGVADPKGRDRIDGGTVPLPARSMLLLETTGRG</sequence>
<dbReference type="InterPro" id="IPR006047">
    <property type="entry name" value="GH13_cat_dom"/>
</dbReference>
<dbReference type="InterPro" id="IPR044505">
    <property type="entry name" value="GlgX_Isoamylase_N_E_set"/>
</dbReference>
<dbReference type="Gene3D" id="2.60.40.10">
    <property type="entry name" value="Immunoglobulins"/>
    <property type="match status" value="1"/>
</dbReference>
<dbReference type="InterPro" id="IPR013783">
    <property type="entry name" value="Ig-like_fold"/>
</dbReference>
<dbReference type="Gene3D" id="2.60.40.1180">
    <property type="entry name" value="Golgi alpha-mannosidase II"/>
    <property type="match status" value="1"/>
</dbReference>
<name>Q2CIQ0_OCEGH</name>
<proteinExistence type="inferred from homology"/>
<dbReference type="STRING" id="314256.OG2516_05508"/>
<evidence type="ECO:0000256" key="1">
    <source>
        <dbReference type="ARBA" id="ARBA00008061"/>
    </source>
</evidence>
<dbReference type="HOGENOM" id="CLU_011725_1_1_5"/>
<evidence type="ECO:0000256" key="2">
    <source>
        <dbReference type="ARBA" id="ARBA00022801"/>
    </source>
</evidence>
<dbReference type="InterPro" id="IPR004193">
    <property type="entry name" value="Glyco_hydro_13_N"/>
</dbReference>
<reference evidence="5 6" key="1">
    <citation type="journal article" date="2010" name="J. Bacteriol.">
        <title>Genome sequences of Oceanicola granulosus HTCC2516(T) and Oceanicola batsensis HTCC2597(TDelta).</title>
        <authorList>
            <person name="Thrash J.C."/>
            <person name="Cho J.C."/>
            <person name="Vergin K.L."/>
            <person name="Giovannoni S.J."/>
        </authorList>
    </citation>
    <scope>NUCLEOTIDE SEQUENCE [LARGE SCALE GENOMIC DNA]</scope>
    <source>
        <strain evidence="6">ATCC BAA-861 / DSM 15982 / KCTC 12143 / HTCC2516</strain>
    </source>
</reference>
<dbReference type="InterPro" id="IPR014756">
    <property type="entry name" value="Ig_E-set"/>
</dbReference>
<dbReference type="CDD" id="cd02856">
    <property type="entry name" value="E_set_GDE_Isoamylase_N"/>
    <property type="match status" value="1"/>
</dbReference>
<dbReference type="InterPro" id="IPR011837">
    <property type="entry name" value="Glycogen_debranch_GlgX"/>
</dbReference>
<dbReference type="GO" id="GO:0004135">
    <property type="term" value="F:amylo-alpha-1,6-glucosidase activity"/>
    <property type="evidence" value="ECO:0007669"/>
    <property type="project" value="InterPro"/>
</dbReference>
<dbReference type="Pfam" id="PF00128">
    <property type="entry name" value="Alpha-amylase"/>
    <property type="match status" value="1"/>
</dbReference>
<dbReference type="InterPro" id="IPR013780">
    <property type="entry name" value="Glyco_hydro_b"/>
</dbReference>
<dbReference type="EMBL" id="AAOT01000003">
    <property type="protein sequence ID" value="EAR52539.1"/>
    <property type="molecule type" value="Genomic_DNA"/>
</dbReference>
<dbReference type="PANTHER" id="PTHR43002">
    <property type="entry name" value="GLYCOGEN DEBRANCHING ENZYME"/>
    <property type="match status" value="1"/>
</dbReference>
<evidence type="ECO:0000259" key="4">
    <source>
        <dbReference type="SMART" id="SM00642"/>
    </source>
</evidence>
<evidence type="ECO:0000313" key="6">
    <source>
        <dbReference type="Proteomes" id="UP000003635"/>
    </source>
</evidence>
<dbReference type="SUPFAM" id="SSF51011">
    <property type="entry name" value="Glycosyl hydrolase domain"/>
    <property type="match status" value="1"/>
</dbReference>
<dbReference type="eggNOG" id="COG1523">
    <property type="taxonomic scope" value="Bacteria"/>
</dbReference>
<protein>
    <submittedName>
        <fullName evidence="5">Putative glycosyl hydrolase</fullName>
    </submittedName>
</protein>
<dbReference type="SMART" id="SM00642">
    <property type="entry name" value="Aamy"/>
    <property type="match status" value="1"/>
</dbReference>
<dbReference type="Proteomes" id="UP000003635">
    <property type="component" value="Unassembled WGS sequence"/>
</dbReference>
<dbReference type="SUPFAM" id="SSF81296">
    <property type="entry name" value="E set domains"/>
    <property type="match status" value="1"/>
</dbReference>
<accession>Q2CIQ0</accession>
<dbReference type="InterPro" id="IPR017853">
    <property type="entry name" value="GH"/>
</dbReference>
<feature type="domain" description="Glycosyl hydrolase family 13 catalytic" evidence="4">
    <location>
        <begin position="175"/>
        <end position="581"/>
    </location>
</feature>
<comment type="similarity">
    <text evidence="1">Belongs to the glycosyl hydrolase 13 family.</text>
</comment>
<dbReference type="NCBIfam" id="TIGR02100">
    <property type="entry name" value="glgX_debranch"/>
    <property type="match status" value="1"/>
</dbReference>
<dbReference type="RefSeq" id="WP_007254629.1">
    <property type="nucleotide sequence ID" value="NZ_CH724107.1"/>
</dbReference>
<keyword evidence="2 5" id="KW-0378">Hydrolase</keyword>
<dbReference type="CDD" id="cd11326">
    <property type="entry name" value="AmyAc_Glg_debranch"/>
    <property type="match status" value="1"/>
</dbReference>